<organism evidence="1 2">
    <name type="scientific">Senna tora</name>
    <dbReference type="NCBI Taxonomy" id="362788"/>
    <lineage>
        <taxon>Eukaryota</taxon>
        <taxon>Viridiplantae</taxon>
        <taxon>Streptophyta</taxon>
        <taxon>Embryophyta</taxon>
        <taxon>Tracheophyta</taxon>
        <taxon>Spermatophyta</taxon>
        <taxon>Magnoliopsida</taxon>
        <taxon>eudicotyledons</taxon>
        <taxon>Gunneridae</taxon>
        <taxon>Pentapetalae</taxon>
        <taxon>rosids</taxon>
        <taxon>fabids</taxon>
        <taxon>Fabales</taxon>
        <taxon>Fabaceae</taxon>
        <taxon>Caesalpinioideae</taxon>
        <taxon>Cassia clade</taxon>
        <taxon>Senna</taxon>
    </lineage>
</organism>
<keyword evidence="2" id="KW-1185">Reference proteome</keyword>
<proteinExistence type="predicted"/>
<dbReference type="Proteomes" id="UP000634136">
    <property type="component" value="Unassembled WGS sequence"/>
</dbReference>
<dbReference type="EMBL" id="JAAIUW010000003">
    <property type="protein sequence ID" value="KAF7839598.1"/>
    <property type="molecule type" value="Genomic_DNA"/>
</dbReference>
<comment type="caution">
    <text evidence="1">The sequence shown here is derived from an EMBL/GenBank/DDBJ whole genome shotgun (WGS) entry which is preliminary data.</text>
</comment>
<evidence type="ECO:0000313" key="1">
    <source>
        <dbReference type="EMBL" id="KAF7839598.1"/>
    </source>
</evidence>
<sequence>MKRIALDQQHAVSRDNVSLRSAESIQENTMLQGVYSNPLHDFDLPSYDNPLFVHEVDPPSPPLDDLTILIEHSHVLNSSLISDCEAEKGSCSDISGVQAEPRAGLEVGSKVEEQSDHTSVILLSDELTEPSTEMINSNPSPSSDFINPSHASEHLVDFVPPCEAGKSVSYKHDGPMAKPDRHECNSIIGKVDVELKKPPNSWAKKS</sequence>
<evidence type="ECO:0000313" key="2">
    <source>
        <dbReference type="Proteomes" id="UP000634136"/>
    </source>
</evidence>
<gene>
    <name evidence="1" type="ORF">G2W53_008080</name>
</gene>
<name>A0A834X811_9FABA</name>
<reference evidence="1" key="1">
    <citation type="submission" date="2020-09" db="EMBL/GenBank/DDBJ databases">
        <title>Genome-Enabled Discovery of Anthraquinone Biosynthesis in Senna tora.</title>
        <authorList>
            <person name="Kang S.-H."/>
            <person name="Pandey R.P."/>
            <person name="Lee C.-M."/>
            <person name="Sim J.-S."/>
            <person name="Jeong J.-T."/>
            <person name="Choi B.-S."/>
            <person name="Jung M."/>
            <person name="Ginzburg D."/>
            <person name="Zhao K."/>
            <person name="Won S.Y."/>
            <person name="Oh T.-J."/>
            <person name="Yu Y."/>
            <person name="Kim N.-H."/>
            <person name="Lee O.R."/>
            <person name="Lee T.-H."/>
            <person name="Bashyal P."/>
            <person name="Kim T.-S."/>
            <person name="Lee W.-H."/>
            <person name="Kawkins C."/>
            <person name="Kim C.-K."/>
            <person name="Kim J.S."/>
            <person name="Ahn B.O."/>
            <person name="Rhee S.Y."/>
            <person name="Sohng J.K."/>
        </authorList>
    </citation>
    <scope>NUCLEOTIDE SEQUENCE</scope>
    <source>
        <tissue evidence="1">Leaf</tissue>
    </source>
</reference>
<protein>
    <submittedName>
        <fullName evidence="1">Uncharacterized protein</fullName>
    </submittedName>
</protein>
<accession>A0A834X811</accession>
<dbReference type="AlphaFoldDB" id="A0A834X811"/>